<reference evidence="1 2" key="1">
    <citation type="submission" date="2016-05" db="EMBL/GenBank/DDBJ databases">
        <title>Single-cell genome of chain-forming Candidatus Thiomargarita nelsonii and comparison to other large sulfur-oxidizing bacteria.</title>
        <authorList>
            <person name="Winkel M."/>
            <person name="Salman V."/>
            <person name="Woyke T."/>
            <person name="Schulz-Vogt H."/>
            <person name="Richter M."/>
            <person name="Flood B."/>
            <person name="Bailey J."/>
            <person name="Amann R."/>
            <person name="Mussmann M."/>
        </authorList>
    </citation>
    <scope>NUCLEOTIDE SEQUENCE [LARGE SCALE GENOMIC DNA]</scope>
    <source>
        <strain evidence="1 2">THI036</strain>
    </source>
</reference>
<accession>A0A176RUW8</accession>
<protein>
    <submittedName>
        <fullName evidence="1">Uncharacterized protein</fullName>
    </submittedName>
</protein>
<organism evidence="1 2">
    <name type="scientific">Candidatus Thiomargarita nelsonii</name>
    <dbReference type="NCBI Taxonomy" id="1003181"/>
    <lineage>
        <taxon>Bacteria</taxon>
        <taxon>Pseudomonadati</taxon>
        <taxon>Pseudomonadota</taxon>
        <taxon>Gammaproteobacteria</taxon>
        <taxon>Thiotrichales</taxon>
        <taxon>Thiotrichaceae</taxon>
        <taxon>Thiomargarita</taxon>
    </lineage>
</organism>
<keyword evidence="2" id="KW-1185">Reference proteome</keyword>
<name>A0A176RUW8_9GAMM</name>
<dbReference type="EMBL" id="LUTY01002761">
    <property type="protein sequence ID" value="OAD19537.1"/>
    <property type="molecule type" value="Genomic_DNA"/>
</dbReference>
<dbReference type="AlphaFoldDB" id="A0A176RUW8"/>
<gene>
    <name evidence="1" type="ORF">THIOM_004821</name>
</gene>
<sequence>MRQTIAKIKGIAPTQWQIAVIQFNRPPISTNARRAVIIKSKADLKRIRLSHLDFKYPIAGFIAGGDIANDLFK</sequence>
<evidence type="ECO:0000313" key="1">
    <source>
        <dbReference type="EMBL" id="OAD19537.1"/>
    </source>
</evidence>
<dbReference type="Proteomes" id="UP000076962">
    <property type="component" value="Unassembled WGS sequence"/>
</dbReference>
<proteinExistence type="predicted"/>
<evidence type="ECO:0000313" key="2">
    <source>
        <dbReference type="Proteomes" id="UP000076962"/>
    </source>
</evidence>
<comment type="caution">
    <text evidence="1">The sequence shown here is derived from an EMBL/GenBank/DDBJ whole genome shotgun (WGS) entry which is preliminary data.</text>
</comment>